<evidence type="ECO:0000313" key="1">
    <source>
        <dbReference type="EMBL" id="KXG74097.1"/>
    </source>
</evidence>
<gene>
    <name evidence="1" type="ORF">AN619_26120</name>
</gene>
<dbReference type="GO" id="GO:0005829">
    <property type="term" value="C:cytosol"/>
    <property type="evidence" value="ECO:0007669"/>
    <property type="project" value="TreeGrafter"/>
</dbReference>
<dbReference type="RefSeq" id="WP_068557616.1">
    <property type="nucleotide sequence ID" value="NZ_LOEE01000064.1"/>
</dbReference>
<dbReference type="SFLD" id="SFLDS00003">
    <property type="entry name" value="Haloacid_Dehalogenase"/>
    <property type="match status" value="1"/>
</dbReference>
<dbReference type="InterPro" id="IPR041492">
    <property type="entry name" value="HAD_2"/>
</dbReference>
<dbReference type="EMBL" id="LOEE01000064">
    <property type="protein sequence ID" value="KXG74097.1"/>
    <property type="molecule type" value="Genomic_DNA"/>
</dbReference>
<dbReference type="SFLD" id="SFLDG01129">
    <property type="entry name" value="C1.5:_HAD__Beta-PGM__Phosphata"/>
    <property type="match status" value="1"/>
</dbReference>
<name>A0A140L0M2_9FIRM</name>
<organism evidence="1 2">
    <name type="scientific">Thermotalea metallivorans</name>
    <dbReference type="NCBI Taxonomy" id="520762"/>
    <lineage>
        <taxon>Bacteria</taxon>
        <taxon>Bacillati</taxon>
        <taxon>Bacillota</taxon>
        <taxon>Clostridia</taxon>
        <taxon>Peptostreptococcales</taxon>
        <taxon>Thermotaleaceae</taxon>
        <taxon>Thermotalea</taxon>
    </lineage>
</organism>
<dbReference type="PANTHER" id="PTHR43434">
    <property type="entry name" value="PHOSPHOGLYCOLATE PHOSPHATASE"/>
    <property type="match status" value="1"/>
</dbReference>
<evidence type="ECO:0000313" key="2">
    <source>
        <dbReference type="Proteomes" id="UP000070456"/>
    </source>
</evidence>
<accession>A0A140L0M2</accession>
<comment type="caution">
    <text evidence="1">The sequence shown here is derived from an EMBL/GenBank/DDBJ whole genome shotgun (WGS) entry which is preliminary data.</text>
</comment>
<dbReference type="SUPFAM" id="SSF56784">
    <property type="entry name" value="HAD-like"/>
    <property type="match status" value="1"/>
</dbReference>
<dbReference type="Pfam" id="PF13419">
    <property type="entry name" value="HAD_2"/>
    <property type="match status" value="1"/>
</dbReference>
<sequence>MKDILLIWDIDGTLIDSKGCGRRAMDRAFYKLFGIENGFKDVKMAGRLDALIVKDAMDRNNVADGDLILFFNMYCQMLEDEIVRGRKPEILPGIKEILERREICYRLYHVLGTGNIEQGARLKLSPHNINRYFPVGGFGDEEKERWQIIQHAIEKAQEYTKINFKKENIYVIGDTPLDIQCGKILGIKSIAVATGSHNMEELTRYQPDYLFPNFGDTDRFFEIFR</sequence>
<evidence type="ECO:0008006" key="3">
    <source>
        <dbReference type="Google" id="ProtNLM"/>
    </source>
</evidence>
<proteinExistence type="predicted"/>
<dbReference type="Gene3D" id="3.40.50.1000">
    <property type="entry name" value="HAD superfamily/HAD-like"/>
    <property type="match status" value="1"/>
</dbReference>
<dbReference type="InterPro" id="IPR023198">
    <property type="entry name" value="PGP-like_dom2"/>
</dbReference>
<dbReference type="GO" id="GO:0008967">
    <property type="term" value="F:phosphoglycolate phosphatase activity"/>
    <property type="evidence" value="ECO:0007669"/>
    <property type="project" value="TreeGrafter"/>
</dbReference>
<keyword evidence="2" id="KW-1185">Reference proteome</keyword>
<dbReference type="InterPro" id="IPR050155">
    <property type="entry name" value="HAD-like_hydrolase_sf"/>
</dbReference>
<dbReference type="AlphaFoldDB" id="A0A140L0M2"/>
<dbReference type="PANTHER" id="PTHR43434:SF1">
    <property type="entry name" value="PHOSPHOGLYCOLATE PHOSPHATASE"/>
    <property type="match status" value="1"/>
</dbReference>
<dbReference type="Gene3D" id="1.10.150.240">
    <property type="entry name" value="Putative phosphatase, domain 2"/>
    <property type="match status" value="1"/>
</dbReference>
<protein>
    <recommendedName>
        <fullName evidence="3">Phosphoglycolate phosphatase</fullName>
    </recommendedName>
</protein>
<dbReference type="Proteomes" id="UP000070456">
    <property type="component" value="Unassembled WGS sequence"/>
</dbReference>
<dbReference type="InterPro" id="IPR023214">
    <property type="entry name" value="HAD_sf"/>
</dbReference>
<dbReference type="STRING" id="520762.AN619_26120"/>
<dbReference type="InterPro" id="IPR036412">
    <property type="entry name" value="HAD-like_sf"/>
</dbReference>
<dbReference type="GO" id="GO:0006281">
    <property type="term" value="P:DNA repair"/>
    <property type="evidence" value="ECO:0007669"/>
    <property type="project" value="TreeGrafter"/>
</dbReference>
<reference evidence="1 2" key="1">
    <citation type="submission" date="2015-12" db="EMBL/GenBank/DDBJ databases">
        <title>Draft genome sequence of the thermoanaerobe Thermotalea metallivorans, an isolate from the runoff channel of the Great Artesian Basin, Australia.</title>
        <authorList>
            <person name="Patel B.K."/>
        </authorList>
    </citation>
    <scope>NUCLEOTIDE SEQUENCE [LARGE SCALE GENOMIC DNA]</scope>
    <source>
        <strain evidence="1 2">B2-1</strain>
    </source>
</reference>